<keyword evidence="3" id="KW-1185">Reference proteome</keyword>
<sequence length="535" mass="58900">MRRPAPGAAVKPAFISILGPRRSPHPSKSEPPPFSATQPNLDVRKRELVVAQNALCRNYAYILVRTHGGAFRMPYYEIRGWGPPRAAEILGSRPGDVYIDTTPGAGALYGHTEAGWRRWRIEAERVGVGGEEGLELHEYDPERDLVRSKSTTFSPVLHPFVSGYSLGVEALDDGTRGIGWIDDASTARLSFPFERGVVVRAEDLRGAESEALQNLTTPAPSEFLELGLDEQDLEPLGPLGLAGIEEMPEMPDECPSSPNEAPIDDEFMLQSLRTDIPISCPYLSLSAGSDSDCTPIKPRLALAISATLGHLSCDSDCTPIEPRLALAISATLEHLSWSTKSFRTKFLPASYPYYIPATRTPRASPQDGLSYEITYREFRGFGDPTVEMFTQSGVSLPVAGDIYIDQTPGDYKLYARCLIPSSSESDAPRIGAWKRWFDLGYPFPNLRWSDDDSGALVMHPYVDGYALWVLMGKGPGNWGVGWYRDVEKVLREGREAAIDATVVGSGLPGDEYVLRDAGRILEYVLTGRLIFPEER</sequence>
<accession>A0ABQ0LGF9</accession>
<organism evidence="2 3">
    <name type="scientific">Mycena chlorophos</name>
    <name type="common">Agaric fungus</name>
    <name type="synonym">Agaricus chlorophos</name>
    <dbReference type="NCBI Taxonomy" id="658473"/>
    <lineage>
        <taxon>Eukaryota</taxon>
        <taxon>Fungi</taxon>
        <taxon>Dikarya</taxon>
        <taxon>Basidiomycota</taxon>
        <taxon>Agaricomycotina</taxon>
        <taxon>Agaricomycetes</taxon>
        <taxon>Agaricomycetidae</taxon>
        <taxon>Agaricales</taxon>
        <taxon>Marasmiineae</taxon>
        <taxon>Mycenaceae</taxon>
        <taxon>Mycena</taxon>
    </lineage>
</organism>
<feature type="region of interest" description="Disordered" evidence="1">
    <location>
        <begin position="17"/>
        <end position="40"/>
    </location>
</feature>
<evidence type="ECO:0000256" key="1">
    <source>
        <dbReference type="SAM" id="MobiDB-lite"/>
    </source>
</evidence>
<gene>
    <name evidence="2" type="ORF">MCHLO_07448</name>
</gene>
<reference evidence="2" key="1">
    <citation type="submission" date="2014-09" db="EMBL/GenBank/DDBJ databases">
        <title>Genome sequence of the luminous mushroom Mycena chlorophos for searching fungal bioluminescence genes.</title>
        <authorList>
            <person name="Tanaka Y."/>
            <person name="Kasuga D."/>
            <person name="Oba Y."/>
            <person name="Hase S."/>
            <person name="Sato K."/>
            <person name="Oba Y."/>
            <person name="Sakakibara Y."/>
        </authorList>
    </citation>
    <scope>NUCLEOTIDE SEQUENCE</scope>
</reference>
<dbReference type="EMBL" id="DF846339">
    <property type="protein sequence ID" value="GAT50178.1"/>
    <property type="molecule type" value="Genomic_DNA"/>
</dbReference>
<name>A0ABQ0LGF9_MYCCL</name>
<evidence type="ECO:0000313" key="3">
    <source>
        <dbReference type="Proteomes" id="UP000815677"/>
    </source>
</evidence>
<proteinExistence type="predicted"/>
<dbReference type="Proteomes" id="UP000815677">
    <property type="component" value="Unassembled WGS sequence"/>
</dbReference>
<evidence type="ECO:0000313" key="2">
    <source>
        <dbReference type="EMBL" id="GAT50178.1"/>
    </source>
</evidence>
<protein>
    <submittedName>
        <fullName evidence="2">Uncharacterized protein</fullName>
    </submittedName>
</protein>